<dbReference type="GO" id="GO:0004143">
    <property type="term" value="F:ATP-dependent diacylglycerol kinase activity"/>
    <property type="evidence" value="ECO:0007669"/>
    <property type="project" value="UniProtKB-EC"/>
</dbReference>
<dbReference type="FunFam" id="2.60.200.40:FF:000001">
    <property type="entry name" value="Diacylglycerol kinase"/>
    <property type="match status" value="1"/>
</dbReference>
<dbReference type="FunFam" id="3.30.60.20:FF:000002">
    <property type="entry name" value="Diacylglycerol kinase"/>
    <property type="match status" value="1"/>
</dbReference>
<keyword evidence="11 21" id="KW-0547">Nucleotide-binding</keyword>
<feature type="domain" description="DAGKc" evidence="27">
    <location>
        <begin position="277"/>
        <end position="412"/>
    </location>
</feature>
<evidence type="ECO:0000256" key="6">
    <source>
        <dbReference type="ARBA" id="ARBA00022490"/>
    </source>
</evidence>
<dbReference type="InterPro" id="IPR013761">
    <property type="entry name" value="SAM/pointed_sf"/>
</dbReference>
<organism evidence="28 29">
    <name type="scientific">Anas zonorhyncha</name>
    <name type="common">Eastern spot-billed duck</name>
    <dbReference type="NCBI Taxonomy" id="75864"/>
    <lineage>
        <taxon>Eukaryota</taxon>
        <taxon>Metazoa</taxon>
        <taxon>Chordata</taxon>
        <taxon>Craniata</taxon>
        <taxon>Vertebrata</taxon>
        <taxon>Euteleostomi</taxon>
        <taxon>Archelosauria</taxon>
        <taxon>Archosauria</taxon>
        <taxon>Dinosauria</taxon>
        <taxon>Saurischia</taxon>
        <taxon>Theropoda</taxon>
        <taxon>Coelurosauria</taxon>
        <taxon>Aves</taxon>
        <taxon>Neognathae</taxon>
        <taxon>Galloanserae</taxon>
        <taxon>Anseriformes</taxon>
        <taxon>Anatidae</taxon>
        <taxon>Anatinae</taxon>
        <taxon>Anas</taxon>
    </lineage>
</organism>
<evidence type="ECO:0000259" key="27">
    <source>
        <dbReference type="PROSITE" id="PS50146"/>
    </source>
</evidence>
<evidence type="ECO:0000313" key="28">
    <source>
        <dbReference type="Ensembl" id="ENSAZOP00000030898.1"/>
    </source>
</evidence>
<dbReference type="GO" id="GO:0007200">
    <property type="term" value="P:phospholipase C-activating G protein-coupled receptor signaling pathway"/>
    <property type="evidence" value="ECO:0007669"/>
    <property type="project" value="InterPro"/>
</dbReference>
<dbReference type="Gene3D" id="2.30.29.30">
    <property type="entry name" value="Pleckstrin-homology domain (PH domain)/Phosphotyrosine-binding domain (PTB)"/>
    <property type="match status" value="1"/>
</dbReference>
<keyword evidence="22" id="KW-0175">Coiled coil</keyword>
<feature type="coiled-coil region" evidence="22">
    <location>
        <begin position="839"/>
        <end position="866"/>
    </location>
</feature>
<feature type="domain" description="Phorbol-ester/DAG-type" evidence="25">
    <location>
        <begin position="123"/>
        <end position="173"/>
    </location>
</feature>
<keyword evidence="7" id="KW-0597">Phosphoprotein</keyword>
<keyword evidence="15 21" id="KW-0067">ATP-binding</keyword>
<feature type="domain" description="SAM" evidence="26">
    <location>
        <begin position="998"/>
        <end position="1041"/>
    </location>
</feature>
<dbReference type="GO" id="GO:0005886">
    <property type="term" value="C:plasma membrane"/>
    <property type="evidence" value="ECO:0007669"/>
    <property type="project" value="UniProtKB-SubCell"/>
</dbReference>
<keyword evidence="29" id="KW-1185">Reference proteome</keyword>
<dbReference type="CDD" id="cd13274">
    <property type="entry name" value="PH_DGK_type2"/>
    <property type="match status" value="1"/>
</dbReference>
<protein>
    <recommendedName>
        <fullName evidence="21">Diacylglycerol kinase</fullName>
        <shortName evidence="21">DAG kinase</shortName>
        <ecNumber evidence="21">2.7.1.107</ecNumber>
    </recommendedName>
</protein>
<dbReference type="Pfam" id="PF00781">
    <property type="entry name" value="DAGK_cat"/>
    <property type="match status" value="1"/>
</dbReference>
<dbReference type="InterPro" id="IPR000756">
    <property type="entry name" value="Diacylglycerol_kin_accessory"/>
</dbReference>
<evidence type="ECO:0000256" key="1">
    <source>
        <dbReference type="ARBA" id="ARBA00004236"/>
    </source>
</evidence>
<dbReference type="SMART" id="SM00233">
    <property type="entry name" value="PH"/>
    <property type="match status" value="1"/>
</dbReference>
<dbReference type="Pfam" id="PF07647">
    <property type="entry name" value="SAM_2"/>
    <property type="match status" value="1"/>
</dbReference>
<dbReference type="PROSITE" id="PS50105">
    <property type="entry name" value="SAM_DOMAIN"/>
    <property type="match status" value="1"/>
</dbReference>
<name>A0A8B9W2S7_9AVES</name>
<keyword evidence="12" id="KW-0863">Zinc-finger</keyword>
<dbReference type="InterPro" id="IPR001849">
    <property type="entry name" value="PH_domain"/>
</dbReference>
<evidence type="ECO:0000256" key="20">
    <source>
        <dbReference type="ARBA" id="ARBA00060536"/>
    </source>
</evidence>
<dbReference type="GO" id="GO:0005524">
    <property type="term" value="F:ATP binding"/>
    <property type="evidence" value="ECO:0007669"/>
    <property type="project" value="UniProtKB-KW"/>
</dbReference>
<keyword evidence="17" id="KW-0472">Membrane</keyword>
<evidence type="ECO:0000256" key="16">
    <source>
        <dbReference type="ARBA" id="ARBA00023098"/>
    </source>
</evidence>
<evidence type="ECO:0000256" key="13">
    <source>
        <dbReference type="ARBA" id="ARBA00022777"/>
    </source>
</evidence>
<dbReference type="InterPro" id="IPR002219">
    <property type="entry name" value="PKC_DAG/PE"/>
</dbReference>
<keyword evidence="5" id="KW-1003">Cell membrane</keyword>
<evidence type="ECO:0000256" key="21">
    <source>
        <dbReference type="RuleBase" id="RU361128"/>
    </source>
</evidence>
<accession>A0A8B9W2S7</accession>
<feature type="domain" description="Phorbol-ester/DAG-type" evidence="25">
    <location>
        <begin position="195"/>
        <end position="246"/>
    </location>
</feature>
<dbReference type="Gene3D" id="3.40.50.10330">
    <property type="entry name" value="Probable inorganic polyphosphate/atp-NAD kinase, domain 1"/>
    <property type="match status" value="1"/>
</dbReference>
<dbReference type="InterPro" id="IPR001660">
    <property type="entry name" value="SAM"/>
</dbReference>
<evidence type="ECO:0000256" key="19">
    <source>
        <dbReference type="ARBA" id="ARBA00023411"/>
    </source>
</evidence>
<evidence type="ECO:0000256" key="14">
    <source>
        <dbReference type="ARBA" id="ARBA00022833"/>
    </source>
</evidence>
<keyword evidence="9" id="KW-0479">Metal-binding</keyword>
<comment type="subcellular location">
    <subcellularLocation>
        <location evidence="1">Cell membrane</location>
    </subcellularLocation>
    <subcellularLocation>
        <location evidence="2">Cytoplasm</location>
    </subcellularLocation>
</comment>
<evidence type="ECO:0000256" key="18">
    <source>
        <dbReference type="ARBA" id="ARBA00023371"/>
    </source>
</evidence>
<proteinExistence type="inferred from homology"/>
<dbReference type="SMART" id="SM00109">
    <property type="entry name" value="C1"/>
    <property type="match status" value="2"/>
</dbReference>
<dbReference type="EC" id="2.7.1.107" evidence="21"/>
<evidence type="ECO:0000259" key="26">
    <source>
        <dbReference type="PROSITE" id="PS50105"/>
    </source>
</evidence>
<dbReference type="InterPro" id="IPR001206">
    <property type="entry name" value="Diacylglycerol_kinase_cat_dom"/>
</dbReference>
<evidence type="ECO:0000256" key="4">
    <source>
        <dbReference type="ARBA" id="ARBA00009280"/>
    </source>
</evidence>
<dbReference type="Pfam" id="PF00169">
    <property type="entry name" value="PH"/>
    <property type="match status" value="1"/>
</dbReference>
<dbReference type="GO" id="GO:0008270">
    <property type="term" value="F:zinc ion binding"/>
    <property type="evidence" value="ECO:0007669"/>
    <property type="project" value="UniProtKB-KW"/>
</dbReference>
<dbReference type="Ensembl" id="ENSAZOT00000033035.1">
    <property type="protein sequence ID" value="ENSAZOP00000030898.1"/>
    <property type="gene ID" value="ENSAZOG00000019196.1"/>
</dbReference>
<evidence type="ECO:0000256" key="17">
    <source>
        <dbReference type="ARBA" id="ARBA00023136"/>
    </source>
</evidence>
<dbReference type="SUPFAM" id="SSF111331">
    <property type="entry name" value="NAD kinase/diacylglycerol kinase-like"/>
    <property type="match status" value="1"/>
</dbReference>
<evidence type="ECO:0000256" key="15">
    <source>
        <dbReference type="ARBA" id="ARBA00022840"/>
    </source>
</evidence>
<feature type="region of interest" description="Disordered" evidence="23">
    <location>
        <begin position="1067"/>
        <end position="1091"/>
    </location>
</feature>
<evidence type="ECO:0000256" key="23">
    <source>
        <dbReference type="SAM" id="MobiDB-lite"/>
    </source>
</evidence>
<dbReference type="FunFam" id="2.30.29.30:FF:000060">
    <property type="entry name" value="Diacylglycerol kinase"/>
    <property type="match status" value="1"/>
</dbReference>
<dbReference type="InterPro" id="IPR016064">
    <property type="entry name" value="NAD/diacylglycerol_kinase_sf"/>
</dbReference>
<dbReference type="Pfam" id="PF22944">
    <property type="entry name" value="DGKD_4H"/>
    <property type="match status" value="1"/>
</dbReference>
<dbReference type="Pfam" id="PF00130">
    <property type="entry name" value="C1_1"/>
    <property type="match status" value="2"/>
</dbReference>
<dbReference type="SMART" id="SM00046">
    <property type="entry name" value="DAGKc"/>
    <property type="match status" value="1"/>
</dbReference>
<evidence type="ECO:0000259" key="25">
    <source>
        <dbReference type="PROSITE" id="PS50081"/>
    </source>
</evidence>
<evidence type="ECO:0000256" key="2">
    <source>
        <dbReference type="ARBA" id="ARBA00004496"/>
    </source>
</evidence>
<evidence type="ECO:0000256" key="11">
    <source>
        <dbReference type="ARBA" id="ARBA00022741"/>
    </source>
</evidence>
<keyword evidence="10" id="KW-0677">Repeat</keyword>
<evidence type="ECO:0000256" key="10">
    <source>
        <dbReference type="ARBA" id="ARBA00022737"/>
    </source>
</evidence>
<comment type="catalytic activity">
    <reaction evidence="19">
        <text>a 1,2-diacyl-sn-glycerol + ATP = a 1,2-diacyl-sn-glycero-3-phosphate + ADP + H(+)</text>
        <dbReference type="Rhea" id="RHEA:10272"/>
        <dbReference type="ChEBI" id="CHEBI:15378"/>
        <dbReference type="ChEBI" id="CHEBI:17815"/>
        <dbReference type="ChEBI" id="CHEBI:30616"/>
        <dbReference type="ChEBI" id="CHEBI:58608"/>
        <dbReference type="ChEBI" id="CHEBI:456216"/>
        <dbReference type="EC" id="2.7.1.107"/>
    </reaction>
    <physiologicalReaction direction="left-to-right" evidence="19">
        <dbReference type="Rhea" id="RHEA:10273"/>
    </physiologicalReaction>
</comment>
<feature type="coiled-coil region" evidence="22">
    <location>
        <begin position="490"/>
        <end position="517"/>
    </location>
</feature>
<dbReference type="GO" id="GO:0046486">
    <property type="term" value="P:glycerolipid metabolic process"/>
    <property type="evidence" value="ECO:0007669"/>
    <property type="project" value="UniProtKB-UniPathway"/>
</dbReference>
<dbReference type="PROSITE" id="PS50081">
    <property type="entry name" value="ZF_DAG_PE_2"/>
    <property type="match status" value="2"/>
</dbReference>
<dbReference type="PROSITE" id="PS50146">
    <property type="entry name" value="DAGK"/>
    <property type="match status" value="1"/>
</dbReference>
<feature type="domain" description="PH" evidence="24">
    <location>
        <begin position="13"/>
        <end position="106"/>
    </location>
</feature>
<evidence type="ECO:0000256" key="9">
    <source>
        <dbReference type="ARBA" id="ARBA00022723"/>
    </source>
</evidence>
<keyword evidence="13 21" id="KW-0418">Kinase</keyword>
<dbReference type="InterPro" id="IPR046349">
    <property type="entry name" value="C1-like_sf"/>
</dbReference>
<evidence type="ECO:0000256" key="12">
    <source>
        <dbReference type="ARBA" id="ARBA00022771"/>
    </source>
</evidence>
<evidence type="ECO:0000259" key="24">
    <source>
        <dbReference type="PROSITE" id="PS50003"/>
    </source>
</evidence>
<dbReference type="SUPFAM" id="SSF50729">
    <property type="entry name" value="PH domain-like"/>
    <property type="match status" value="1"/>
</dbReference>
<dbReference type="Gene3D" id="2.60.200.40">
    <property type="match status" value="1"/>
</dbReference>
<evidence type="ECO:0000256" key="3">
    <source>
        <dbReference type="ARBA" id="ARBA00005175"/>
    </source>
</evidence>
<dbReference type="SUPFAM" id="SSF47769">
    <property type="entry name" value="SAM/Pointed domain"/>
    <property type="match status" value="1"/>
</dbReference>
<reference evidence="28" key="1">
    <citation type="submission" date="2025-08" db="UniProtKB">
        <authorList>
            <consortium name="Ensembl"/>
        </authorList>
    </citation>
    <scope>IDENTIFICATION</scope>
</reference>
<dbReference type="PANTHER" id="PTHR11255">
    <property type="entry name" value="DIACYLGLYCEROL KINASE"/>
    <property type="match status" value="1"/>
</dbReference>
<keyword evidence="6" id="KW-0963">Cytoplasm</keyword>
<dbReference type="GO" id="GO:0005737">
    <property type="term" value="C:cytoplasm"/>
    <property type="evidence" value="ECO:0007669"/>
    <property type="project" value="UniProtKB-SubCell"/>
</dbReference>
<dbReference type="PROSITE" id="PS50003">
    <property type="entry name" value="PH_DOMAIN"/>
    <property type="match status" value="1"/>
</dbReference>
<keyword evidence="8 21" id="KW-0808">Transferase</keyword>
<comment type="similarity">
    <text evidence="4 21">Belongs to the eukaryotic diacylglycerol kinase family.</text>
</comment>
<evidence type="ECO:0000256" key="5">
    <source>
        <dbReference type="ARBA" id="ARBA00022475"/>
    </source>
</evidence>
<sequence>MGWSGDNAREMQKSVKEGLLLKQTSSFQRWKRRYFKLRGRTLYYAKDAKSLIFDEVDLSDASVAESSTKNINNSFTVITPFRKLILCAENRKEMEDWIGALKSVQKWEIHEATQFNMEHFSGMHNWYACSHARPTFCNVCREALSGVTSHGLSCEVCKFKAHKRCAVRATNNCKWTTLASIGTEIIEDEDGVAMPHQWLEGNLPVSARCAVCDRACGSVRRLQDWRCLWCKAIVHSACKELFGKRCPLGQYKVSIIPPTALNSIDSDGFWKATCPSTCSSPLLAFVNSKSGDNQGVKFLRKFKQFLNPAQVFDLMNGGPHLGLRLFQKFSTFRILVCGGDGSVGWVLSEIDALGLHKQCQLGVLPLGTGNDLARVLGWGSLCDDDTQLLQILEKLERATTKMLDRWSVMTYEAPKQSPPALKEEEDGDSNIQAQISHYADSVAFHLAKILESDKHSVVISSAKFLCGTVNDFVAEVGRAYKRATENKQEAELMARKCAMLNEKLDSLVRELTEEAQAAVVPEGMPPSGPADAKELEKSGFNPSPVPRIFKSKEQLMLRANSLKKALRQIIEQAEKGSRRETVTSATSSILLERPDTFGSLQFPEEPSVLHFSEKCVMNNYFGIGLDAKISLEFNNKRDEHPKKCSSRTKNMMWYGVLGTKELLQRTYKNLEQRVQLECDGVPISLPSLQGIAVLNIPSYAGGINFWGGTKEDNNFGAPSFDDKKLEVVAVFGSIQMAVSRVINLQHHRIAQCRVVKITIRGDEGVPVQVDGEAWIQPPGVIKIQHKNRAQMLTRDRAFESTLKSWEDKQKGESYRAAARPRLSSQQSMEYLTEEESSLLQQLSRAAESLIARIHEAAKAHKAVEQELAHAVNTSALALSEALSNKAAGAAEFLSRNAAVEVVLSIKALYAETRAFLEGKALDSPQEEEALQGPLSALGQELQRLLDVHWLVPIAHPAEEESGGSANKGSFKLRLNIPKPRKDKAQKQKANSALPADKWGAEEVAAWLETLGLGEYRDIFIRHDIQGSELILLERRDLKVPLLSPHPAPGSIPRAPHLLFFFFPPPGPGHHQSRPHEEDPAGHQGAQQSALGWRQHRGGHLGPRCLLCVCVCVWSPRACLALSVRPPAPLEPLLLTEPPGLEGTGAELWSLPATGVAGSLQEPGSWAAVWGQKQRFFPLPQKNSLSPDGYLSCVNIWRRDIYCCCWRGVIASGKEGRGGAGPFQQRPQEPHTPFYKKYTNILLTFLHRFFFPPPPSSSKNNPVILFFFFLCTACSQSRTRNYLQAMYRGRVSSSASPPTSACPGGSFWPPQRRAWKEKQGLRARQSPPQLKEGWEEAHLCEYLVRTAFSLSQGW</sequence>
<evidence type="ECO:0000256" key="7">
    <source>
        <dbReference type="ARBA" id="ARBA00022553"/>
    </source>
</evidence>
<comment type="catalytic activity">
    <reaction evidence="18">
        <text>1,2-di-(9Z-octadecenoyl)-sn-glycerol + ATP = 1,2-di-(9Z-octadecenoyl)-sn-glycero-3-phosphate + ADP + H(+)</text>
        <dbReference type="Rhea" id="RHEA:40327"/>
        <dbReference type="ChEBI" id="CHEBI:15378"/>
        <dbReference type="ChEBI" id="CHEBI:30616"/>
        <dbReference type="ChEBI" id="CHEBI:52333"/>
        <dbReference type="ChEBI" id="CHEBI:74546"/>
        <dbReference type="ChEBI" id="CHEBI:456216"/>
    </reaction>
    <physiologicalReaction direction="left-to-right" evidence="18">
        <dbReference type="Rhea" id="RHEA:40328"/>
    </physiologicalReaction>
</comment>
<dbReference type="PROSITE" id="PS00479">
    <property type="entry name" value="ZF_DAG_PE_1"/>
    <property type="match status" value="2"/>
</dbReference>
<evidence type="ECO:0000256" key="8">
    <source>
        <dbReference type="ARBA" id="ARBA00022679"/>
    </source>
</evidence>
<dbReference type="InterPro" id="IPR017438">
    <property type="entry name" value="ATP-NAD_kinase_N"/>
</dbReference>
<evidence type="ECO:0000256" key="22">
    <source>
        <dbReference type="SAM" id="Coils"/>
    </source>
</evidence>
<keyword evidence="14" id="KW-0862">Zinc</keyword>
<dbReference type="SUPFAM" id="SSF57889">
    <property type="entry name" value="Cysteine-rich domain"/>
    <property type="match status" value="2"/>
</dbReference>
<dbReference type="FunFam" id="3.40.50.10330:FF:000001">
    <property type="entry name" value="Diacylglycerol kinase"/>
    <property type="match status" value="1"/>
</dbReference>
<dbReference type="Pfam" id="PF00609">
    <property type="entry name" value="DAGK_acc"/>
    <property type="match status" value="1"/>
</dbReference>
<dbReference type="Gene3D" id="1.10.150.50">
    <property type="entry name" value="Transcription Factor, Ets-1"/>
    <property type="match status" value="1"/>
</dbReference>
<dbReference type="InterPro" id="IPR037607">
    <property type="entry name" value="DGK"/>
</dbReference>
<dbReference type="InterPro" id="IPR054474">
    <property type="entry name" value="DGKD_4H"/>
</dbReference>
<dbReference type="SMART" id="SM00045">
    <property type="entry name" value="DAGKa"/>
    <property type="match status" value="1"/>
</dbReference>
<comment type="pathway">
    <text evidence="20">Glycerolipid metabolism.</text>
</comment>
<comment type="pathway">
    <text evidence="3">Lipid metabolism; glycerolipid metabolism.</text>
</comment>
<dbReference type="UniPathway" id="UPA00230"/>
<dbReference type="PANTHER" id="PTHR11255:SF33">
    <property type="entry name" value="DIACYLGLYCEROL KINASE KAPPA"/>
    <property type="match status" value="1"/>
</dbReference>
<dbReference type="Proteomes" id="UP000694549">
    <property type="component" value="Unplaced"/>
</dbReference>
<dbReference type="Gene3D" id="3.30.60.20">
    <property type="match status" value="2"/>
</dbReference>
<evidence type="ECO:0000313" key="29">
    <source>
        <dbReference type="Proteomes" id="UP000694549"/>
    </source>
</evidence>
<keyword evidence="16" id="KW-0443">Lipid metabolism</keyword>
<dbReference type="InterPro" id="IPR011993">
    <property type="entry name" value="PH-like_dom_sf"/>
</dbReference>
<dbReference type="FunFam" id="3.30.60.20:FF:000029">
    <property type="entry name" value="Diacylglycerol kinase"/>
    <property type="match status" value="1"/>
</dbReference>
<reference evidence="28" key="2">
    <citation type="submission" date="2025-09" db="UniProtKB">
        <authorList>
            <consortium name="Ensembl"/>
        </authorList>
    </citation>
    <scope>IDENTIFICATION</scope>
</reference>